<dbReference type="Proteomes" id="UP000887565">
    <property type="component" value="Unplaced"/>
</dbReference>
<keyword evidence="1" id="KW-1185">Reference proteome</keyword>
<reference evidence="2" key="1">
    <citation type="submission" date="2022-11" db="UniProtKB">
        <authorList>
            <consortium name="WormBaseParasite"/>
        </authorList>
    </citation>
    <scope>IDENTIFICATION</scope>
</reference>
<accession>A0A915IA39</accession>
<organism evidence="1 2">
    <name type="scientific">Romanomermis culicivorax</name>
    <name type="common">Nematode worm</name>
    <dbReference type="NCBI Taxonomy" id="13658"/>
    <lineage>
        <taxon>Eukaryota</taxon>
        <taxon>Metazoa</taxon>
        <taxon>Ecdysozoa</taxon>
        <taxon>Nematoda</taxon>
        <taxon>Enoplea</taxon>
        <taxon>Dorylaimia</taxon>
        <taxon>Mermithida</taxon>
        <taxon>Mermithoidea</taxon>
        <taxon>Mermithidae</taxon>
        <taxon>Romanomermis</taxon>
    </lineage>
</organism>
<sequence>MNHYFSELGQRNCLVETKLSAICSNIDCTLSFVLQEILKNCPNKFSLSLIRFSSKNFPTSSSLGPFSFTGVLPPTVVDDPSICTLGTCTCRKNAAQPGPLKFLNFVNNKLLQYTYNGYGVEKARSTFNPIFMQAQGFLKHESNWHTC</sequence>
<proteinExistence type="predicted"/>
<evidence type="ECO:0000313" key="1">
    <source>
        <dbReference type="Proteomes" id="UP000887565"/>
    </source>
</evidence>
<name>A0A915IA39_ROMCU</name>
<evidence type="ECO:0000313" key="2">
    <source>
        <dbReference type="WBParaSite" id="nRc.2.0.1.t10638-RA"/>
    </source>
</evidence>
<dbReference type="AlphaFoldDB" id="A0A915IA39"/>
<dbReference type="WBParaSite" id="nRc.2.0.1.t10638-RA">
    <property type="protein sequence ID" value="nRc.2.0.1.t10638-RA"/>
    <property type="gene ID" value="nRc.2.0.1.g10638"/>
</dbReference>
<protein>
    <submittedName>
        <fullName evidence="2">Uncharacterized protein</fullName>
    </submittedName>
</protein>